<dbReference type="EMBL" id="CP043311">
    <property type="protein sequence ID" value="QEY61588.1"/>
    <property type="molecule type" value="Genomic_DNA"/>
</dbReference>
<dbReference type="Pfam" id="PF07044">
    <property type="entry name" value="DUF1329"/>
    <property type="match status" value="1"/>
</dbReference>
<evidence type="ECO:0000313" key="2">
    <source>
        <dbReference type="EMBL" id="QEY61588.1"/>
    </source>
</evidence>
<dbReference type="Proteomes" id="UP000327179">
    <property type="component" value="Chromosome"/>
</dbReference>
<dbReference type="CDD" id="cd16329">
    <property type="entry name" value="LolA_like"/>
    <property type="match status" value="1"/>
</dbReference>
<evidence type="ECO:0000313" key="3">
    <source>
        <dbReference type="Proteomes" id="UP000327179"/>
    </source>
</evidence>
<proteinExistence type="predicted"/>
<gene>
    <name evidence="2" type="ORF">FXN65_05775</name>
</gene>
<sequence length="458" mass="51116">MQLNNKTPLLAGVLAAALASTQVLAKVTPEEAKRLGDDLTPMGAEKAGNSDGSIPAWSGKWLGAPPQVNYAGTGTGYGDPYAGEKPLFVITADNMAQYADKLTEGQKALFQRYKSTFKIPVYPSHRDFRYSDRVLQRTLANATSAELVSDGNGVINAIGASPFPIPKNGYELMWNLNLPARAWKEDAIYTMALTLSNGTRSLESMDYKILSVWDSPKESVETFGGQQAFALVQTLEPTRKKGEIILAHTFTDPIASPSQSWQYLPGNRRVRRAPTVAYDTPFGAGGFRVMDEDRLFNGAPDRYEWKLVGKKEIYIPYNNYKLDDPSLKLDNLLSTNGHVNPEYMRYEPHRVWVLEATLKPGKRHIYGKRVLYIDEDSWIAVLADNYDGKGQLWRSNMQTTVYAYDLQGFQARVAIFHDLIAGSYLTDRLLNGKPPAKLNNSDYEADYFSVANLRKLGK</sequence>
<accession>A0A5J6QFT4</accession>
<reference evidence="2 3" key="1">
    <citation type="submission" date="2019-08" db="EMBL/GenBank/DDBJ databases">
        <title>Whole-genome Sequencing of e-waste polymer degrading bacterium Pseudomonas sp. strain PE08.</title>
        <authorList>
            <person name="Kirdat K."/>
            <person name="Debbarma P."/>
            <person name="Narawade N."/>
            <person name="Suyal D."/>
            <person name="Thorat V."/>
            <person name="Shouche Y."/>
            <person name="Goel R."/>
            <person name="Yadav A."/>
        </authorList>
    </citation>
    <scope>NUCLEOTIDE SEQUENCE [LARGE SCALE GENOMIC DNA]</scope>
    <source>
        <strain evidence="2 3">PE08</strain>
    </source>
</reference>
<dbReference type="AlphaFoldDB" id="A0A5J6QFT4"/>
<protein>
    <submittedName>
        <fullName evidence="2">DUF1329 domain-containing protein</fullName>
    </submittedName>
</protein>
<dbReference type="InterPro" id="IPR010752">
    <property type="entry name" value="DUF1329"/>
</dbReference>
<name>A0A5J6QFT4_9GAMM</name>
<dbReference type="RefSeq" id="WP_151132134.1">
    <property type="nucleotide sequence ID" value="NZ_CP043311.1"/>
</dbReference>
<keyword evidence="1" id="KW-0732">Signal</keyword>
<dbReference type="Gene3D" id="2.50.20.10">
    <property type="entry name" value="Lipoprotein localisation LolA/LolB/LppX"/>
    <property type="match status" value="1"/>
</dbReference>
<evidence type="ECO:0000256" key="1">
    <source>
        <dbReference type="SAM" id="SignalP"/>
    </source>
</evidence>
<organism evidence="2 3">
    <name type="scientific">Metapseudomonas lalkuanensis</name>
    <dbReference type="NCBI Taxonomy" id="2604832"/>
    <lineage>
        <taxon>Bacteria</taxon>
        <taxon>Pseudomonadati</taxon>
        <taxon>Pseudomonadota</taxon>
        <taxon>Gammaproteobacteria</taxon>
        <taxon>Pseudomonadales</taxon>
        <taxon>Pseudomonadaceae</taxon>
        <taxon>Metapseudomonas</taxon>
    </lineage>
</organism>
<feature type="signal peptide" evidence="1">
    <location>
        <begin position="1"/>
        <end position="25"/>
    </location>
</feature>
<feature type="chain" id="PRO_5023875967" evidence="1">
    <location>
        <begin position="26"/>
        <end position="458"/>
    </location>
</feature>
<keyword evidence="3" id="KW-1185">Reference proteome</keyword>
<dbReference type="KEGG" id="plal:FXN65_05775"/>